<dbReference type="PANTHER" id="PTHR46797:SF1">
    <property type="entry name" value="METHYLPHOSPHONATE SYNTHASE"/>
    <property type="match status" value="1"/>
</dbReference>
<dbReference type="InterPro" id="IPR001387">
    <property type="entry name" value="Cro/C1-type_HTH"/>
</dbReference>
<dbReference type="SUPFAM" id="SSF47413">
    <property type="entry name" value="lambda repressor-like DNA-binding domains"/>
    <property type="match status" value="1"/>
</dbReference>
<dbReference type="PANTHER" id="PTHR46797">
    <property type="entry name" value="HTH-TYPE TRANSCRIPTIONAL REGULATOR"/>
    <property type="match status" value="1"/>
</dbReference>
<dbReference type="InterPro" id="IPR010982">
    <property type="entry name" value="Lambda_DNA-bd_dom_sf"/>
</dbReference>
<proteinExistence type="predicted"/>
<dbReference type="EMBL" id="JBJHZZ010000001">
    <property type="protein sequence ID" value="MFL0245491.1"/>
    <property type="molecule type" value="Genomic_DNA"/>
</dbReference>
<keyword evidence="5" id="KW-1185">Reference proteome</keyword>
<accession>A0ABW8SZF5</accession>
<dbReference type="Gene3D" id="1.10.260.40">
    <property type="entry name" value="lambda repressor-like DNA-binding domains"/>
    <property type="match status" value="1"/>
</dbReference>
<feature type="region of interest" description="Disordered" evidence="2">
    <location>
        <begin position="28"/>
        <end position="47"/>
    </location>
</feature>
<sequence length="124" mass="13848">MTILGDNIKQLRELAGMSVRDLADKSSVAQSTISEIETGKNKNPRSDTLGKIAKALNSSVEQLTDMVIEQEYAITDVEEAMKIILNQEKLMLHGEILTDESKLQLANSIKMALRFVEEIQKTKK</sequence>
<organism evidence="4 5">
    <name type="scientific">Candidatus Clostridium stratigraminis</name>
    <dbReference type="NCBI Taxonomy" id="3381661"/>
    <lineage>
        <taxon>Bacteria</taxon>
        <taxon>Bacillati</taxon>
        <taxon>Bacillota</taxon>
        <taxon>Clostridia</taxon>
        <taxon>Eubacteriales</taxon>
        <taxon>Clostridiaceae</taxon>
        <taxon>Clostridium</taxon>
    </lineage>
</organism>
<keyword evidence="1" id="KW-0238">DNA-binding</keyword>
<gene>
    <name evidence="4" type="ORF">ACJDUG_00690</name>
</gene>
<dbReference type="SMART" id="SM00530">
    <property type="entry name" value="HTH_XRE"/>
    <property type="match status" value="1"/>
</dbReference>
<evidence type="ECO:0000259" key="3">
    <source>
        <dbReference type="PROSITE" id="PS50943"/>
    </source>
</evidence>
<evidence type="ECO:0000313" key="4">
    <source>
        <dbReference type="EMBL" id="MFL0245491.1"/>
    </source>
</evidence>
<dbReference type="Proteomes" id="UP001623591">
    <property type="component" value="Unassembled WGS sequence"/>
</dbReference>
<dbReference type="CDD" id="cd00093">
    <property type="entry name" value="HTH_XRE"/>
    <property type="match status" value="1"/>
</dbReference>
<dbReference type="Pfam" id="PF01381">
    <property type="entry name" value="HTH_3"/>
    <property type="match status" value="1"/>
</dbReference>
<feature type="domain" description="HTH cro/C1-type" evidence="3">
    <location>
        <begin position="8"/>
        <end position="63"/>
    </location>
</feature>
<evidence type="ECO:0000256" key="2">
    <source>
        <dbReference type="SAM" id="MobiDB-lite"/>
    </source>
</evidence>
<evidence type="ECO:0000256" key="1">
    <source>
        <dbReference type="ARBA" id="ARBA00023125"/>
    </source>
</evidence>
<dbReference type="InterPro" id="IPR050807">
    <property type="entry name" value="TransReg_Diox_bact_type"/>
</dbReference>
<evidence type="ECO:0000313" key="5">
    <source>
        <dbReference type="Proteomes" id="UP001623591"/>
    </source>
</evidence>
<comment type="caution">
    <text evidence="4">The sequence shown here is derived from an EMBL/GenBank/DDBJ whole genome shotgun (WGS) entry which is preliminary data.</text>
</comment>
<protein>
    <submittedName>
        <fullName evidence="4">Helix-turn-helix domain-containing protein</fullName>
    </submittedName>
</protein>
<name>A0ABW8SZF5_9CLOT</name>
<dbReference type="PROSITE" id="PS50943">
    <property type="entry name" value="HTH_CROC1"/>
    <property type="match status" value="1"/>
</dbReference>
<dbReference type="RefSeq" id="WP_406767952.1">
    <property type="nucleotide sequence ID" value="NZ_JBJHZZ010000001.1"/>
</dbReference>
<reference evidence="4 5" key="1">
    <citation type="submission" date="2024-11" db="EMBL/GenBank/DDBJ databases">
        <authorList>
            <person name="Heng Y.C."/>
            <person name="Lim A.C.H."/>
            <person name="Lee J.K.Y."/>
            <person name="Kittelmann S."/>
        </authorList>
    </citation>
    <scope>NUCLEOTIDE SEQUENCE [LARGE SCALE GENOMIC DNA]</scope>
    <source>
        <strain evidence="4 5">WILCCON 0185</strain>
    </source>
</reference>